<evidence type="ECO:0000256" key="4">
    <source>
        <dbReference type="ARBA" id="ARBA00022692"/>
    </source>
</evidence>
<feature type="region of interest" description="Disordered" evidence="9">
    <location>
        <begin position="1"/>
        <end position="42"/>
    </location>
</feature>
<evidence type="ECO:0000256" key="1">
    <source>
        <dbReference type="ARBA" id="ARBA00004167"/>
    </source>
</evidence>
<protein>
    <recommendedName>
        <fullName evidence="13">Murine retrovirus integration site 1 homolog</fullName>
    </recommendedName>
</protein>
<dbReference type="PANTHER" id="PTHR15352">
    <property type="entry name" value="LYMPHOID-RESTRICTED MEMBRANE PROTEIN, JAW1"/>
    <property type="match status" value="1"/>
</dbReference>
<accession>A0A4Z2BGN3</accession>
<feature type="region of interest" description="Disordered" evidence="9">
    <location>
        <begin position="234"/>
        <end position="254"/>
    </location>
</feature>
<evidence type="ECO:0000313" key="12">
    <source>
        <dbReference type="Proteomes" id="UP000516260"/>
    </source>
</evidence>
<reference evidence="11 12" key="1">
    <citation type="submission" date="2019-04" db="EMBL/GenBank/DDBJ databases">
        <title>The sequence and de novo assembly of Takifugu bimaculatus genome using PacBio and Hi-C technologies.</title>
        <authorList>
            <person name="Xu P."/>
            <person name="Liu B."/>
            <person name="Zhou Z."/>
        </authorList>
    </citation>
    <scope>NUCLEOTIDE SEQUENCE [LARGE SCALE GENOMIC DNA]</scope>
    <source>
        <strain evidence="11">TB-2018</strain>
        <tissue evidence="11">Muscle</tissue>
    </source>
</reference>
<dbReference type="InterPro" id="IPR008677">
    <property type="entry name" value="MRVI1"/>
</dbReference>
<evidence type="ECO:0000256" key="10">
    <source>
        <dbReference type="SAM" id="Phobius"/>
    </source>
</evidence>
<feature type="compositionally biased region" description="Basic and acidic residues" evidence="9">
    <location>
        <begin position="395"/>
        <end position="406"/>
    </location>
</feature>
<evidence type="ECO:0008006" key="13">
    <source>
        <dbReference type="Google" id="ProtNLM"/>
    </source>
</evidence>
<dbReference type="Pfam" id="PF05781">
    <property type="entry name" value="MRVI1"/>
    <property type="match status" value="1"/>
</dbReference>
<feature type="coiled-coil region" evidence="8">
    <location>
        <begin position="118"/>
        <end position="145"/>
    </location>
</feature>
<dbReference type="PANTHER" id="PTHR15352:SF2">
    <property type="entry name" value="INOSITOL 1,4,5-TRIPHOSPHATE RECEPTOR ASSOCIATED 1"/>
    <property type="match status" value="1"/>
</dbReference>
<sequence length="492" mass="54738">MRNQSIAGSALPDLSEAAEQEKGASPSTAGSEEAKEKADAMPNISDVMLRKLKLHRGLPGWCVTEAAAGAHTDSNHSCLFITSVTPPLFFSFSSAPPLTEKEVENAFVQLSLAFRNDKYTLEMRLKQAERERNLTEEDTEKELEEFKGALKVTSPQWQNLEHRESYQRLVETVSVLHRLARRLSSRAELVGAVRQEKRMSKATEVMMQYVENLKRTYEKDHAELTEFKKLANQNSNRSYGGSVETGDDGVPRPSRSMSLTLGKALPRRRVSVAVVPKFNLLNIPGQTPVTSPVSGSGTGPTPGAALPVVCENNDVKVSTPTEAPQPAAECGKSVTAPDSEPAKPPVNLEEIRAELKAKIEEEAYNKGYQEGLKHSKALQEKRREEEEEDIAERLLEMKNKDEESGKKINKSSVREPTATAEEQSGFLSRLHPQVSPVQRRMEEVLLLIGRVCPKISLSRRLLLMALTLFVVMCLIISIFTFFGGYYNRREDT</sequence>
<evidence type="ECO:0000313" key="11">
    <source>
        <dbReference type="EMBL" id="TNM91082.1"/>
    </source>
</evidence>
<keyword evidence="4 10" id="KW-0812">Transmembrane</keyword>
<gene>
    <name evidence="11" type="ORF">fugu_003371</name>
</gene>
<evidence type="ECO:0000256" key="9">
    <source>
        <dbReference type="SAM" id="MobiDB-lite"/>
    </source>
</evidence>
<organism evidence="11 12">
    <name type="scientific">Takifugu bimaculatus</name>
    <dbReference type="NCBI Taxonomy" id="433685"/>
    <lineage>
        <taxon>Eukaryota</taxon>
        <taxon>Metazoa</taxon>
        <taxon>Chordata</taxon>
        <taxon>Craniata</taxon>
        <taxon>Vertebrata</taxon>
        <taxon>Euteleostomi</taxon>
        <taxon>Actinopterygii</taxon>
        <taxon>Neopterygii</taxon>
        <taxon>Teleostei</taxon>
        <taxon>Neoteleostei</taxon>
        <taxon>Acanthomorphata</taxon>
        <taxon>Eupercaria</taxon>
        <taxon>Tetraodontiformes</taxon>
        <taxon>Tetradontoidea</taxon>
        <taxon>Tetraodontidae</taxon>
        <taxon>Takifugu</taxon>
    </lineage>
</organism>
<dbReference type="Proteomes" id="UP000516260">
    <property type="component" value="Chromosome 3"/>
</dbReference>
<comment type="caution">
    <text evidence="11">The sequence shown here is derived from an EMBL/GenBank/DDBJ whole genome shotgun (WGS) entry which is preliminary data.</text>
</comment>
<keyword evidence="3" id="KW-0963">Cytoplasm</keyword>
<feature type="region of interest" description="Disordered" evidence="9">
    <location>
        <begin position="317"/>
        <end position="344"/>
    </location>
</feature>
<evidence type="ECO:0000256" key="8">
    <source>
        <dbReference type="SAM" id="Coils"/>
    </source>
</evidence>
<dbReference type="GO" id="GO:0005737">
    <property type="term" value="C:cytoplasm"/>
    <property type="evidence" value="ECO:0007669"/>
    <property type="project" value="UniProtKB-SubCell"/>
</dbReference>
<evidence type="ECO:0000256" key="2">
    <source>
        <dbReference type="ARBA" id="ARBA00004496"/>
    </source>
</evidence>
<dbReference type="GO" id="GO:0016020">
    <property type="term" value="C:membrane"/>
    <property type="evidence" value="ECO:0007669"/>
    <property type="project" value="UniProtKB-SubCell"/>
</dbReference>
<dbReference type="EMBL" id="SWLE01000016">
    <property type="protein sequence ID" value="TNM91082.1"/>
    <property type="molecule type" value="Genomic_DNA"/>
</dbReference>
<evidence type="ECO:0000256" key="7">
    <source>
        <dbReference type="ARBA" id="ARBA00023136"/>
    </source>
</evidence>
<name>A0A4Z2BGN3_9TELE</name>
<keyword evidence="5 10" id="KW-1133">Transmembrane helix</keyword>
<dbReference type="GO" id="GO:0019934">
    <property type="term" value="P:cGMP-mediated signaling"/>
    <property type="evidence" value="ECO:0007669"/>
    <property type="project" value="TreeGrafter"/>
</dbReference>
<keyword evidence="7 10" id="KW-0472">Membrane</keyword>
<keyword evidence="6 8" id="KW-0175">Coiled coil</keyword>
<comment type="subcellular location">
    <subcellularLocation>
        <location evidence="2">Cytoplasm</location>
    </subcellularLocation>
    <subcellularLocation>
        <location evidence="1">Membrane</location>
        <topology evidence="1">Single-pass membrane protein</topology>
    </subcellularLocation>
</comment>
<dbReference type="AlphaFoldDB" id="A0A4Z2BGN3"/>
<evidence type="ECO:0000256" key="5">
    <source>
        <dbReference type="ARBA" id="ARBA00022989"/>
    </source>
</evidence>
<feature type="region of interest" description="Disordered" evidence="9">
    <location>
        <begin position="395"/>
        <end position="427"/>
    </location>
</feature>
<evidence type="ECO:0000256" key="3">
    <source>
        <dbReference type="ARBA" id="ARBA00022490"/>
    </source>
</evidence>
<keyword evidence="12" id="KW-1185">Reference proteome</keyword>
<evidence type="ECO:0000256" key="6">
    <source>
        <dbReference type="ARBA" id="ARBA00023054"/>
    </source>
</evidence>
<proteinExistence type="predicted"/>
<feature type="transmembrane region" description="Helical" evidence="10">
    <location>
        <begin position="461"/>
        <end position="486"/>
    </location>
</feature>